<dbReference type="EMBL" id="CP042593">
    <property type="protein sequence ID" value="QED46998.1"/>
    <property type="molecule type" value="Genomic_DNA"/>
</dbReference>
<gene>
    <name evidence="2" type="ORF">FSZ17_06930</name>
</gene>
<dbReference type="Proteomes" id="UP000321555">
    <property type="component" value="Chromosome"/>
</dbReference>
<feature type="chain" id="PRO_5039365923" evidence="1">
    <location>
        <begin position="20"/>
        <end position="199"/>
    </location>
</feature>
<keyword evidence="1" id="KW-0732">Signal</keyword>
<evidence type="ECO:0000313" key="3">
    <source>
        <dbReference type="Proteomes" id="UP000321555"/>
    </source>
</evidence>
<keyword evidence="3" id="KW-1185">Reference proteome</keyword>
<proteinExistence type="predicted"/>
<accession>A0A5B8Z277</accession>
<dbReference type="RefSeq" id="WP_057776671.1">
    <property type="nucleotide sequence ID" value="NZ_CP042593.1"/>
</dbReference>
<name>A0A5B8Z277_CYTDA</name>
<dbReference type="AlphaFoldDB" id="A0A5B8Z277"/>
<evidence type="ECO:0000313" key="2">
    <source>
        <dbReference type="EMBL" id="QED46998.1"/>
    </source>
</evidence>
<sequence>MKIIKIGLVGMLAAGLLTACNGNDAKSVAKTDDQPAAIENDTVEFSPEAKEWIAEMAAEFNRAPEESFDELKQEDVGFVYYTKTNDLYENMQHYIDDKNESFDEDFANLRMLAAGISHDQFERTAHIDDTGKEKDNLEHAEDWKPVPASMETAYQYMGQLLNDLDVAINKGGKGNSFGVSHLTNGDKVNELESFIKQDS</sequence>
<organism evidence="2 3">
    <name type="scientific">Cytobacillus dafuensis</name>
    <name type="common">Bacillus dafuensis</name>
    <dbReference type="NCBI Taxonomy" id="1742359"/>
    <lineage>
        <taxon>Bacteria</taxon>
        <taxon>Bacillati</taxon>
        <taxon>Bacillota</taxon>
        <taxon>Bacilli</taxon>
        <taxon>Bacillales</taxon>
        <taxon>Bacillaceae</taxon>
        <taxon>Cytobacillus</taxon>
    </lineage>
</organism>
<feature type="signal peptide" evidence="1">
    <location>
        <begin position="1"/>
        <end position="19"/>
    </location>
</feature>
<protein>
    <submittedName>
        <fullName evidence="2">Uncharacterized protein</fullName>
    </submittedName>
</protein>
<dbReference type="OrthoDB" id="2874822at2"/>
<dbReference type="PROSITE" id="PS51257">
    <property type="entry name" value="PROKAR_LIPOPROTEIN"/>
    <property type="match status" value="1"/>
</dbReference>
<dbReference type="KEGG" id="bda:FSZ17_06930"/>
<evidence type="ECO:0000256" key="1">
    <source>
        <dbReference type="SAM" id="SignalP"/>
    </source>
</evidence>
<reference evidence="3" key="1">
    <citation type="submission" date="2019-08" db="EMBL/GenBank/DDBJ databases">
        <authorList>
            <person name="Zheng X."/>
        </authorList>
    </citation>
    <scope>NUCLEOTIDE SEQUENCE [LARGE SCALE GENOMIC DNA]</scope>
    <source>
        <strain evidence="3">FJAT-25496</strain>
    </source>
</reference>